<gene>
    <name evidence="2" type="ORF">NDU88_000633</name>
</gene>
<comment type="caution">
    <text evidence="2">The sequence shown here is derived from an EMBL/GenBank/DDBJ whole genome shotgun (WGS) entry which is preliminary data.</text>
</comment>
<dbReference type="Gene3D" id="3.10.100.10">
    <property type="entry name" value="Mannose-Binding Protein A, subunit A"/>
    <property type="match status" value="1"/>
</dbReference>
<dbReference type="EMBL" id="JANPWB010000011">
    <property type="protein sequence ID" value="KAJ1122129.1"/>
    <property type="molecule type" value="Genomic_DNA"/>
</dbReference>
<dbReference type="InterPro" id="IPR016186">
    <property type="entry name" value="C-type_lectin-like/link_sf"/>
</dbReference>
<dbReference type="InterPro" id="IPR016187">
    <property type="entry name" value="CTDL_fold"/>
</dbReference>
<evidence type="ECO:0000313" key="3">
    <source>
        <dbReference type="Proteomes" id="UP001066276"/>
    </source>
</evidence>
<keyword evidence="1" id="KW-1133">Transmembrane helix</keyword>
<protein>
    <submittedName>
        <fullName evidence="2">Uncharacterized protein</fullName>
    </submittedName>
</protein>
<dbReference type="AlphaFoldDB" id="A0AAV7P319"/>
<accession>A0AAV7P319</accession>
<name>A0AAV7P319_PLEWA</name>
<sequence>MESRWTGVALENRTAFSGFSKAAVLLRFDGVKVFAASAAVNPPIIRCDQLAHGLQSFHLTACFTSLRPDDSSAKWRNQPGVEERLNSFRQSYGQEVMTEQGSPGKLTNSQHHHASFEKSEAVEVLLLSTVAGGRGNVSHLWSRVSKPRRLVAVIGILLIAVVALSVCCAVLKGRKSPDHRDLTPVNYFEPPCAEHWIWYLGTCYFFSEDEGSWTFANKSCWEMNSSLALIDSAQSTLELVSYAHV</sequence>
<keyword evidence="3" id="KW-1185">Reference proteome</keyword>
<evidence type="ECO:0000313" key="2">
    <source>
        <dbReference type="EMBL" id="KAJ1122129.1"/>
    </source>
</evidence>
<keyword evidence="1" id="KW-0812">Transmembrane</keyword>
<dbReference type="SUPFAM" id="SSF56436">
    <property type="entry name" value="C-type lectin-like"/>
    <property type="match status" value="1"/>
</dbReference>
<dbReference type="Proteomes" id="UP001066276">
    <property type="component" value="Chromosome 7"/>
</dbReference>
<dbReference type="PANTHER" id="PTHR45710">
    <property type="entry name" value="C-TYPE LECTIN DOMAIN-CONTAINING PROTEIN 180"/>
    <property type="match status" value="1"/>
</dbReference>
<dbReference type="PANTHER" id="PTHR45710:SF8">
    <property type="entry name" value="RERATING FAMILY MEMBER 4"/>
    <property type="match status" value="1"/>
</dbReference>
<keyword evidence="1" id="KW-0472">Membrane</keyword>
<proteinExistence type="predicted"/>
<feature type="transmembrane region" description="Helical" evidence="1">
    <location>
        <begin position="150"/>
        <end position="171"/>
    </location>
</feature>
<organism evidence="2 3">
    <name type="scientific">Pleurodeles waltl</name>
    <name type="common">Iberian ribbed newt</name>
    <dbReference type="NCBI Taxonomy" id="8319"/>
    <lineage>
        <taxon>Eukaryota</taxon>
        <taxon>Metazoa</taxon>
        <taxon>Chordata</taxon>
        <taxon>Craniata</taxon>
        <taxon>Vertebrata</taxon>
        <taxon>Euteleostomi</taxon>
        <taxon>Amphibia</taxon>
        <taxon>Batrachia</taxon>
        <taxon>Caudata</taxon>
        <taxon>Salamandroidea</taxon>
        <taxon>Salamandridae</taxon>
        <taxon>Pleurodelinae</taxon>
        <taxon>Pleurodeles</taxon>
    </lineage>
</organism>
<dbReference type="InterPro" id="IPR050828">
    <property type="entry name" value="C-type_lectin/matrix_domain"/>
</dbReference>
<evidence type="ECO:0000256" key="1">
    <source>
        <dbReference type="SAM" id="Phobius"/>
    </source>
</evidence>
<reference evidence="2" key="1">
    <citation type="journal article" date="2022" name="bioRxiv">
        <title>Sequencing and chromosome-scale assembly of the giantPleurodeles waltlgenome.</title>
        <authorList>
            <person name="Brown T."/>
            <person name="Elewa A."/>
            <person name="Iarovenko S."/>
            <person name="Subramanian E."/>
            <person name="Araus A.J."/>
            <person name="Petzold A."/>
            <person name="Susuki M."/>
            <person name="Suzuki K.-i.T."/>
            <person name="Hayashi T."/>
            <person name="Toyoda A."/>
            <person name="Oliveira C."/>
            <person name="Osipova E."/>
            <person name="Leigh N.D."/>
            <person name="Simon A."/>
            <person name="Yun M.H."/>
        </authorList>
    </citation>
    <scope>NUCLEOTIDE SEQUENCE</scope>
    <source>
        <strain evidence="2">20211129_DDA</strain>
        <tissue evidence="2">Liver</tissue>
    </source>
</reference>